<keyword evidence="2" id="KW-1185">Reference proteome</keyword>
<dbReference type="EMBL" id="LAPV01000164">
    <property type="protein sequence ID" value="KKC31576.1"/>
    <property type="molecule type" value="Genomic_DNA"/>
</dbReference>
<reference evidence="1 2" key="1">
    <citation type="submission" date="2015-03" db="EMBL/GenBank/DDBJ databases">
        <authorList>
            <person name="Lepp D."/>
            <person name="Hassan Y.I."/>
            <person name="Li X.-Z."/>
            <person name="Zhou T."/>
        </authorList>
    </citation>
    <scope>NUCLEOTIDE SEQUENCE [LARGE SCALE GENOMIC DNA]</scope>
    <source>
        <strain evidence="1 2">Cr7-05</strain>
    </source>
</reference>
<sequence length="108" mass="12686">MSTFFEMLKHQIRRGHPIVFEEELGDQGVLPAAFKPTWRIKHLLVLRQAPRSVHLARPVDQQAVVRTFQHGQVEAASDFEDLDRRNSATSAFEEFFLFDERHFDRRPV</sequence>
<comment type="caution">
    <text evidence="1">The sequence shown here is derived from an EMBL/GenBank/DDBJ whole genome shotgun (WGS) entry which is preliminary data.</text>
</comment>
<organism evidence="1 2">
    <name type="scientific">Devosia psychrophila</name>
    <dbReference type="NCBI Taxonomy" id="728005"/>
    <lineage>
        <taxon>Bacteria</taxon>
        <taxon>Pseudomonadati</taxon>
        <taxon>Pseudomonadota</taxon>
        <taxon>Alphaproteobacteria</taxon>
        <taxon>Hyphomicrobiales</taxon>
        <taxon>Devosiaceae</taxon>
        <taxon>Devosia</taxon>
    </lineage>
</organism>
<accession>A0ABR5DU80</accession>
<evidence type="ECO:0000313" key="1">
    <source>
        <dbReference type="EMBL" id="KKC31576.1"/>
    </source>
</evidence>
<proteinExistence type="predicted"/>
<evidence type="ECO:0000313" key="2">
    <source>
        <dbReference type="Proteomes" id="UP000033519"/>
    </source>
</evidence>
<gene>
    <name evidence="1" type="ORF">WH91_18695</name>
</gene>
<dbReference type="Proteomes" id="UP000033519">
    <property type="component" value="Unassembled WGS sequence"/>
</dbReference>
<protein>
    <submittedName>
        <fullName evidence="1">Uncharacterized protein</fullName>
    </submittedName>
</protein>
<name>A0ABR5DU80_9HYPH</name>